<dbReference type="RefSeq" id="WP_342755915.1">
    <property type="nucleotide sequence ID" value="NZ_CP146256.1"/>
</dbReference>
<reference evidence="1 2" key="1">
    <citation type="submission" date="2024-02" db="EMBL/GenBank/DDBJ databases">
        <title>Bacterial strain from lacustrine sediment.</title>
        <authorList>
            <person name="Petit C."/>
            <person name="Fadhlaoui K."/>
        </authorList>
    </citation>
    <scope>NUCLEOTIDE SEQUENCE [LARGE SCALE GENOMIC DNA]</scope>
    <source>
        <strain evidence="1 2">IPX-CK</strain>
    </source>
</reference>
<evidence type="ECO:0000313" key="1">
    <source>
        <dbReference type="EMBL" id="XAH72297.1"/>
    </source>
</evidence>
<gene>
    <name evidence="1" type="ORF">V6984_12225</name>
</gene>
<organism evidence="1 2">
    <name type="scientific">Kineothrix sedimenti</name>
    <dbReference type="NCBI Taxonomy" id="3123317"/>
    <lineage>
        <taxon>Bacteria</taxon>
        <taxon>Bacillati</taxon>
        <taxon>Bacillota</taxon>
        <taxon>Clostridia</taxon>
        <taxon>Lachnospirales</taxon>
        <taxon>Lachnospiraceae</taxon>
        <taxon>Kineothrix</taxon>
    </lineage>
</organism>
<accession>A0ABZ3ESJ4</accession>
<dbReference type="InterPro" id="IPR053842">
    <property type="entry name" value="NikA-like"/>
</dbReference>
<protein>
    <submittedName>
        <fullName evidence="1">MobC family plasmid mobilization relaxosome protein</fullName>
    </submittedName>
</protein>
<sequence length="116" mass="13884">MYEFRVRDKQVKFRCTEAERQAIEERIRVSGSHDLSSYLRKMAIDGYIINVDYKDLKDLIYEINKIGININQIAHHVNSEHLVYQKDMDHIQKDLDAIWQLLRSKLMHIENNIVKI</sequence>
<dbReference type="EMBL" id="CP146256">
    <property type="protein sequence ID" value="XAH72297.1"/>
    <property type="molecule type" value="Genomic_DNA"/>
</dbReference>
<evidence type="ECO:0000313" key="2">
    <source>
        <dbReference type="Proteomes" id="UP001451571"/>
    </source>
</evidence>
<name>A0ABZ3ESJ4_9FIRM</name>
<dbReference type="Pfam" id="PF21983">
    <property type="entry name" value="NikA-like"/>
    <property type="match status" value="1"/>
</dbReference>
<keyword evidence="2" id="KW-1185">Reference proteome</keyword>
<proteinExistence type="predicted"/>
<dbReference type="Proteomes" id="UP001451571">
    <property type="component" value="Chromosome"/>
</dbReference>